<dbReference type="Proteomes" id="UP000290495">
    <property type="component" value="Plasmid 10"/>
</dbReference>
<reference evidence="1 2" key="1">
    <citation type="submission" date="2019-01" db="EMBL/GenBank/DDBJ databases">
        <authorList>
            <consortium name="Pathogen Informatics"/>
        </authorList>
    </citation>
    <scope>NUCLEOTIDE SEQUENCE [LARGE SCALE GENOMIC DNA]</scope>
    <source>
        <strain evidence="1 2">NCTC10146</strain>
        <plasmid evidence="2">10</plasmid>
    </source>
</reference>
<accession>A0A449ARX2</accession>
<keyword evidence="1" id="KW-0614">Plasmid</keyword>
<dbReference type="RefSeq" id="WP_223212246.1">
    <property type="nucleotide sequence ID" value="NZ_LR215019.1"/>
</dbReference>
<sequence length="74" mass="8710">MLLNLKTELDQNVLTTKIKFTNKKYTFDANDINTILCDKYNTLTDISYYVNEGQDKNFSLDLITLKILFSKNFF</sequence>
<name>A0A449ARX2_9BACT</name>
<evidence type="ECO:0000313" key="2">
    <source>
        <dbReference type="Proteomes" id="UP000290495"/>
    </source>
</evidence>
<evidence type="ECO:0000313" key="1">
    <source>
        <dbReference type="EMBL" id="VEU69309.1"/>
    </source>
</evidence>
<organism evidence="1 2">
    <name type="scientific">Mycoplasmopsis canis</name>
    <dbReference type="NCBI Taxonomy" id="29555"/>
    <lineage>
        <taxon>Bacteria</taxon>
        <taxon>Bacillati</taxon>
        <taxon>Mycoplasmatota</taxon>
        <taxon>Mycoplasmoidales</taxon>
        <taxon>Metamycoplasmataceae</taxon>
        <taxon>Mycoplasmopsis</taxon>
    </lineage>
</organism>
<dbReference type="EMBL" id="LR215019">
    <property type="protein sequence ID" value="VEU69309.1"/>
    <property type="molecule type" value="Genomic_DNA"/>
</dbReference>
<gene>
    <name evidence="1" type="ORF">NCTC10146_00802</name>
</gene>
<dbReference type="AlphaFoldDB" id="A0A449ARX2"/>
<protein>
    <submittedName>
        <fullName evidence="1">Uncharacterized protein</fullName>
    </submittedName>
</protein>
<proteinExistence type="predicted"/>
<geneLocation type="plasmid" evidence="1 2">
    <name>10</name>
</geneLocation>